<dbReference type="Proteomes" id="UP000688137">
    <property type="component" value="Unassembled WGS sequence"/>
</dbReference>
<dbReference type="PROSITE" id="PS50157">
    <property type="entry name" value="ZINC_FINGER_C2H2_2"/>
    <property type="match status" value="1"/>
</dbReference>
<feature type="region of interest" description="Disordered" evidence="3">
    <location>
        <begin position="1"/>
        <end position="21"/>
    </location>
</feature>
<dbReference type="EMBL" id="CAJJDM010000037">
    <property type="protein sequence ID" value="CAD8066106.1"/>
    <property type="molecule type" value="Genomic_DNA"/>
</dbReference>
<evidence type="ECO:0000313" key="5">
    <source>
        <dbReference type="EMBL" id="CAD8066106.1"/>
    </source>
</evidence>
<keyword evidence="1" id="KW-0862">Zinc</keyword>
<dbReference type="AlphaFoldDB" id="A0A8S1LNI3"/>
<feature type="coiled-coil region" evidence="2">
    <location>
        <begin position="125"/>
        <end position="152"/>
    </location>
</feature>
<keyword evidence="2" id="KW-0175">Coiled coil</keyword>
<keyword evidence="6" id="KW-1185">Reference proteome</keyword>
<evidence type="ECO:0000256" key="2">
    <source>
        <dbReference type="SAM" id="Coils"/>
    </source>
</evidence>
<proteinExistence type="predicted"/>
<reference evidence="5" key="1">
    <citation type="submission" date="2021-01" db="EMBL/GenBank/DDBJ databases">
        <authorList>
            <consortium name="Genoscope - CEA"/>
            <person name="William W."/>
        </authorList>
    </citation>
    <scope>NUCLEOTIDE SEQUENCE</scope>
</reference>
<sequence length="272" mass="31913">MLRQKETDDSFDYPLDSPKSQKHYQITPNGIYSPSLFIQSSAKSKSIFQKRSAQEYQKNSTQHAKMKQNYVNDFDNQMQIHLYSFNINNNKCRPIHTSLCSLFRENNIEVKQESVKQDSCMIKYLETIQQQIQQLESSVDTLERKLSVNIQKNKKPIEQSNDHQLVYINQNVSGLVGRLKDILMQKKLLTTQTQTNPQENDKQTIYTFNKNLNKFSKEYKCRFCNCKFVKACSLGGHISRTHKEESKQQKQSIPIKKNKQIKKEKINMGKMK</sequence>
<accession>A0A8S1LNI3</accession>
<dbReference type="GO" id="GO:0008270">
    <property type="term" value="F:zinc ion binding"/>
    <property type="evidence" value="ECO:0007669"/>
    <property type="project" value="UniProtKB-KW"/>
</dbReference>
<evidence type="ECO:0000256" key="1">
    <source>
        <dbReference type="PROSITE-ProRule" id="PRU00042"/>
    </source>
</evidence>
<keyword evidence="1" id="KW-0479">Metal-binding</keyword>
<feature type="domain" description="C2H2-type" evidence="4">
    <location>
        <begin position="219"/>
        <end position="247"/>
    </location>
</feature>
<evidence type="ECO:0000256" key="3">
    <source>
        <dbReference type="SAM" id="MobiDB-lite"/>
    </source>
</evidence>
<name>A0A8S1LNI3_PARPR</name>
<dbReference type="PROSITE" id="PS00028">
    <property type="entry name" value="ZINC_FINGER_C2H2_1"/>
    <property type="match status" value="1"/>
</dbReference>
<feature type="region of interest" description="Disordered" evidence="3">
    <location>
        <begin position="241"/>
        <end position="272"/>
    </location>
</feature>
<evidence type="ECO:0000313" key="6">
    <source>
        <dbReference type="Proteomes" id="UP000688137"/>
    </source>
</evidence>
<organism evidence="5 6">
    <name type="scientific">Paramecium primaurelia</name>
    <dbReference type="NCBI Taxonomy" id="5886"/>
    <lineage>
        <taxon>Eukaryota</taxon>
        <taxon>Sar</taxon>
        <taxon>Alveolata</taxon>
        <taxon>Ciliophora</taxon>
        <taxon>Intramacronucleata</taxon>
        <taxon>Oligohymenophorea</taxon>
        <taxon>Peniculida</taxon>
        <taxon>Parameciidae</taxon>
        <taxon>Paramecium</taxon>
    </lineage>
</organism>
<protein>
    <recommendedName>
        <fullName evidence="4">C2H2-type domain-containing protein</fullName>
    </recommendedName>
</protein>
<gene>
    <name evidence="5" type="ORF">PPRIM_AZ9-3.1.T0380272</name>
</gene>
<feature type="compositionally biased region" description="Basic and acidic residues" evidence="3">
    <location>
        <begin position="261"/>
        <end position="272"/>
    </location>
</feature>
<evidence type="ECO:0000259" key="4">
    <source>
        <dbReference type="PROSITE" id="PS50157"/>
    </source>
</evidence>
<dbReference type="InterPro" id="IPR013087">
    <property type="entry name" value="Znf_C2H2_type"/>
</dbReference>
<keyword evidence="1" id="KW-0863">Zinc-finger</keyword>
<comment type="caution">
    <text evidence="5">The sequence shown here is derived from an EMBL/GenBank/DDBJ whole genome shotgun (WGS) entry which is preliminary data.</text>
</comment>